<comment type="caution">
    <text evidence="2">The sequence shown here is derived from an EMBL/GenBank/DDBJ whole genome shotgun (WGS) entry which is preliminary data.</text>
</comment>
<sequence>MAKVAGMASRLVRRTAIACAVATVAGTGLGYALGDPVQPEDILPARTLPGDVCSRIGDVSSLLPKAPNGTDVKLIQGGTTTVTCEVGVGAAQKVRTYSAATLRVTITPYGGKDAGAGQVPYTPAVMAKRTFERSSLEDLDGRPYPTKLSQTANGVAPESWTVRALVQRADIVVQVEYTANPITQKKAEQAALTIADRAIWETK</sequence>
<evidence type="ECO:0000313" key="3">
    <source>
        <dbReference type="Proteomes" id="UP000295573"/>
    </source>
</evidence>
<feature type="signal peptide" evidence="1">
    <location>
        <begin position="1"/>
        <end position="18"/>
    </location>
</feature>
<evidence type="ECO:0000313" key="2">
    <source>
        <dbReference type="EMBL" id="TCO47874.1"/>
    </source>
</evidence>
<evidence type="ECO:0000256" key="1">
    <source>
        <dbReference type="SAM" id="SignalP"/>
    </source>
</evidence>
<proteinExistence type="predicted"/>
<dbReference type="Proteomes" id="UP000295573">
    <property type="component" value="Unassembled WGS sequence"/>
</dbReference>
<evidence type="ECO:0008006" key="4">
    <source>
        <dbReference type="Google" id="ProtNLM"/>
    </source>
</evidence>
<accession>A0A4R2IRS5</accession>
<organism evidence="2 3">
    <name type="scientific">Kribbella antiqua</name>
    <dbReference type="NCBI Taxonomy" id="2512217"/>
    <lineage>
        <taxon>Bacteria</taxon>
        <taxon>Bacillati</taxon>
        <taxon>Actinomycetota</taxon>
        <taxon>Actinomycetes</taxon>
        <taxon>Propionibacteriales</taxon>
        <taxon>Kribbellaceae</taxon>
        <taxon>Kribbella</taxon>
    </lineage>
</organism>
<dbReference type="EMBL" id="SLWR01000005">
    <property type="protein sequence ID" value="TCO47874.1"/>
    <property type="molecule type" value="Genomic_DNA"/>
</dbReference>
<keyword evidence="3" id="KW-1185">Reference proteome</keyword>
<name>A0A4R2IRS5_9ACTN</name>
<reference evidence="2 3" key="1">
    <citation type="journal article" date="2015" name="Stand. Genomic Sci.">
        <title>Genomic Encyclopedia of Bacterial and Archaeal Type Strains, Phase III: the genomes of soil and plant-associated and newly described type strains.</title>
        <authorList>
            <person name="Whitman W.B."/>
            <person name="Woyke T."/>
            <person name="Klenk H.P."/>
            <person name="Zhou Y."/>
            <person name="Lilburn T.G."/>
            <person name="Beck B.J."/>
            <person name="De Vos P."/>
            <person name="Vandamme P."/>
            <person name="Eisen J.A."/>
            <person name="Garrity G."/>
            <person name="Hugenholtz P."/>
            <person name="Kyrpides N.C."/>
        </authorList>
    </citation>
    <scope>NUCLEOTIDE SEQUENCE [LARGE SCALE GENOMIC DNA]</scope>
    <source>
        <strain evidence="2 3">VKM Ac-2541</strain>
    </source>
</reference>
<protein>
    <recommendedName>
        <fullName evidence="4">DUF3558 domain-containing protein</fullName>
    </recommendedName>
</protein>
<gene>
    <name evidence="2" type="ORF">EV646_105433</name>
</gene>
<keyword evidence="1" id="KW-0732">Signal</keyword>
<feature type="chain" id="PRO_5038471267" description="DUF3558 domain-containing protein" evidence="1">
    <location>
        <begin position="19"/>
        <end position="203"/>
    </location>
</feature>
<dbReference type="AlphaFoldDB" id="A0A4R2IRS5"/>